<dbReference type="GO" id="GO:0006508">
    <property type="term" value="P:proteolysis"/>
    <property type="evidence" value="ECO:0007669"/>
    <property type="project" value="UniProtKB-KW"/>
</dbReference>
<evidence type="ECO:0000256" key="5">
    <source>
        <dbReference type="ARBA" id="ARBA00022825"/>
    </source>
</evidence>
<dbReference type="Pfam" id="PF00082">
    <property type="entry name" value="Peptidase_S8"/>
    <property type="match status" value="1"/>
</dbReference>
<dbReference type="GO" id="GO:0016020">
    <property type="term" value="C:membrane"/>
    <property type="evidence" value="ECO:0007669"/>
    <property type="project" value="InterPro"/>
</dbReference>
<dbReference type="InterPro" id="IPR003137">
    <property type="entry name" value="PA_domain"/>
</dbReference>
<dbReference type="InterPro" id="IPR000209">
    <property type="entry name" value="Peptidase_S8/S53_dom"/>
</dbReference>
<organism evidence="10 11">
    <name type="scientific">Entomortierella chlamydospora</name>
    <dbReference type="NCBI Taxonomy" id="101097"/>
    <lineage>
        <taxon>Eukaryota</taxon>
        <taxon>Fungi</taxon>
        <taxon>Fungi incertae sedis</taxon>
        <taxon>Mucoromycota</taxon>
        <taxon>Mortierellomycotina</taxon>
        <taxon>Mortierellomycetes</taxon>
        <taxon>Mortierellales</taxon>
        <taxon>Mortierellaceae</taxon>
        <taxon>Entomortierella</taxon>
    </lineage>
</organism>
<evidence type="ECO:0000256" key="1">
    <source>
        <dbReference type="ARBA" id="ARBA00011073"/>
    </source>
</evidence>
<dbReference type="Proteomes" id="UP000703661">
    <property type="component" value="Unassembled WGS sequence"/>
</dbReference>
<evidence type="ECO:0008006" key="12">
    <source>
        <dbReference type="Google" id="ProtNLM"/>
    </source>
</evidence>
<accession>A0A9P6MUN4</accession>
<evidence type="ECO:0000256" key="6">
    <source>
        <dbReference type="PROSITE-ProRule" id="PRU01240"/>
    </source>
</evidence>
<keyword evidence="2" id="KW-0645">Protease</keyword>
<keyword evidence="5" id="KW-0720">Serine protease</keyword>
<comment type="caution">
    <text evidence="6">Lacks conserved residue(s) required for the propagation of feature annotation.</text>
</comment>
<feature type="domain" description="C5a peptidase/Subtilisin-like protease SBT2-like Fn3-like" evidence="9">
    <location>
        <begin position="347"/>
        <end position="458"/>
    </location>
</feature>
<dbReference type="PROSITE" id="PS00138">
    <property type="entry name" value="SUBTILASE_SER"/>
    <property type="match status" value="1"/>
</dbReference>
<protein>
    <recommendedName>
        <fullName evidence="12">Peptidase S8/S53 domain-containing protein</fullName>
    </recommendedName>
</protein>
<name>A0A9P6MUN4_9FUNG</name>
<dbReference type="InterPro" id="IPR045051">
    <property type="entry name" value="SBT"/>
</dbReference>
<sequence>MELAFNDGMDIINMSLGGGSAYKVNPQAVLGDKLVAMGMALAAAAGNDGSDGVWMVSDTGLGDLSASVASFDNLYGSYYSFTYNNQTHPYTPSSAWNRPINLPADATLVPILEMNGTLSDGCDPAVYSGLNVTGKVALASGDVTRCLSSTKGRNGKNAGAAAMLIQTTPIGIENIGGTPNFPMGSIENGAGNDLLAAYNMNPNNTFTWNQNQTIFVVEGGGAPSGFSSYGVDGDLRSKPDIAAPGGNILSTYPLKQGGYALLSGTSMATPYIVGSYALYMQGKNAKPRGDLVRMMFKNTVTIYQNSTTPSSNGTYASAVKQGAGLINVLRSLTTTAYITPDHINLLDSTNFVSSTTITIRNFGNDTEVYSLTHIPADALNSYPSGNSFPLPTPLVEADHATVNFPADSVNVTSGGSVNITLTFTEPSSGDASTYPLYSGYIIATPTLSNNSIPVQVPYIGMKGNISQVPIMDTDSNFPRIVSLNIISGNLTSLGNWTSTSGTQNLPTYSFNFRNSRPVFQTRLGSHTPSLEIRIFDGQDNFLGYMNNPTTEAAVAGPTGRNRNVDDSGYMDFTNWLWDGKVMETVNSTNPSPLHAGAYKVVIATQRKFTTGIYPQDYEVYTIGYVKF</sequence>
<keyword evidence="4" id="KW-0378">Hydrolase</keyword>
<dbReference type="PANTHER" id="PTHR10795">
    <property type="entry name" value="PROPROTEIN CONVERTASE SUBTILISIN/KEXIN"/>
    <property type="match status" value="1"/>
</dbReference>
<dbReference type="InterPro" id="IPR036852">
    <property type="entry name" value="Peptidase_S8/S53_dom_sf"/>
</dbReference>
<dbReference type="AlphaFoldDB" id="A0A9P6MUN4"/>
<dbReference type="Pfam" id="PF02225">
    <property type="entry name" value="PA"/>
    <property type="match status" value="1"/>
</dbReference>
<keyword evidence="11" id="KW-1185">Reference proteome</keyword>
<feature type="domain" description="Peptidase S8/S53" evidence="7">
    <location>
        <begin position="2"/>
        <end position="303"/>
    </location>
</feature>
<evidence type="ECO:0000259" key="7">
    <source>
        <dbReference type="Pfam" id="PF00082"/>
    </source>
</evidence>
<comment type="caution">
    <text evidence="10">The sequence shown here is derived from an EMBL/GenBank/DDBJ whole genome shotgun (WGS) entry which is preliminary data.</text>
</comment>
<dbReference type="Pfam" id="PF06280">
    <property type="entry name" value="fn3_5"/>
    <property type="match status" value="1"/>
</dbReference>
<dbReference type="InterPro" id="IPR046450">
    <property type="entry name" value="PA_dom_sf"/>
</dbReference>
<dbReference type="InterPro" id="IPR023828">
    <property type="entry name" value="Peptidase_S8_Ser-AS"/>
</dbReference>
<evidence type="ECO:0000259" key="9">
    <source>
        <dbReference type="Pfam" id="PF06280"/>
    </source>
</evidence>
<dbReference type="PROSITE" id="PS51892">
    <property type="entry name" value="SUBTILASE"/>
    <property type="match status" value="1"/>
</dbReference>
<dbReference type="InterPro" id="IPR010435">
    <property type="entry name" value="C5a/SBT2-like_Fn3"/>
</dbReference>
<evidence type="ECO:0000259" key="8">
    <source>
        <dbReference type="Pfam" id="PF02225"/>
    </source>
</evidence>
<dbReference type="EMBL" id="JAAAID010000807">
    <property type="protein sequence ID" value="KAG0013741.1"/>
    <property type="molecule type" value="Genomic_DNA"/>
</dbReference>
<dbReference type="Gene3D" id="3.40.50.200">
    <property type="entry name" value="Peptidase S8/S53 domain"/>
    <property type="match status" value="1"/>
</dbReference>
<feature type="domain" description="PA" evidence="8">
    <location>
        <begin position="118"/>
        <end position="194"/>
    </location>
</feature>
<evidence type="ECO:0000256" key="4">
    <source>
        <dbReference type="ARBA" id="ARBA00022801"/>
    </source>
</evidence>
<dbReference type="Gene3D" id="3.50.30.30">
    <property type="match status" value="1"/>
</dbReference>
<evidence type="ECO:0000313" key="10">
    <source>
        <dbReference type="EMBL" id="KAG0013741.1"/>
    </source>
</evidence>
<keyword evidence="3" id="KW-0732">Signal</keyword>
<evidence type="ECO:0000256" key="3">
    <source>
        <dbReference type="ARBA" id="ARBA00022729"/>
    </source>
</evidence>
<dbReference type="GO" id="GO:0004252">
    <property type="term" value="F:serine-type endopeptidase activity"/>
    <property type="evidence" value="ECO:0007669"/>
    <property type="project" value="InterPro"/>
</dbReference>
<proteinExistence type="inferred from homology"/>
<evidence type="ECO:0000256" key="2">
    <source>
        <dbReference type="ARBA" id="ARBA00022670"/>
    </source>
</evidence>
<gene>
    <name evidence="10" type="ORF">BGZ80_010883</name>
</gene>
<comment type="similarity">
    <text evidence="1 6">Belongs to the peptidase S8 family.</text>
</comment>
<dbReference type="SUPFAM" id="SSF52743">
    <property type="entry name" value="Subtilisin-like"/>
    <property type="match status" value="1"/>
</dbReference>
<dbReference type="SUPFAM" id="SSF52025">
    <property type="entry name" value="PA domain"/>
    <property type="match status" value="1"/>
</dbReference>
<reference evidence="10" key="1">
    <citation type="journal article" date="2020" name="Fungal Divers.">
        <title>Resolving the Mortierellaceae phylogeny through synthesis of multi-gene phylogenetics and phylogenomics.</title>
        <authorList>
            <person name="Vandepol N."/>
            <person name="Liber J."/>
            <person name="Desiro A."/>
            <person name="Na H."/>
            <person name="Kennedy M."/>
            <person name="Barry K."/>
            <person name="Grigoriev I.V."/>
            <person name="Miller A.N."/>
            <person name="O'Donnell K."/>
            <person name="Stajich J.E."/>
            <person name="Bonito G."/>
        </authorList>
    </citation>
    <scope>NUCLEOTIDE SEQUENCE</scope>
    <source>
        <strain evidence="10">NRRL 2769</strain>
    </source>
</reference>
<evidence type="ECO:0000313" key="11">
    <source>
        <dbReference type="Proteomes" id="UP000703661"/>
    </source>
</evidence>